<dbReference type="Gene3D" id="1.10.10.60">
    <property type="entry name" value="Homeodomain-like"/>
    <property type="match status" value="2"/>
</dbReference>
<keyword evidence="7" id="KW-1185">Reference proteome</keyword>
<proteinExistence type="predicted"/>
<feature type="transmembrane region" description="Helical" evidence="4">
    <location>
        <begin position="233"/>
        <end position="250"/>
    </location>
</feature>
<sequence length="400" mass="45176">MDIVLFNTHDIVIFVTIYLCLLFAVIAMAGRHSQGWRNVWLSGFLLSQAFVAFYVLALWGEGFHSWVLSHTPWIFSVLELALWVEGPLLLLYVRSVLFRRTQFQRFDLILVAPVAAYLAVFIAVHLAFDSSEGPPMLQLLKSASVQQYEDVRNLVRASFGGWALWTILRYERHMSDVYSNVDLLSYRWLKILVLGFIGLRLWTVLYLTVYLVINFVAGAGTVAADDLGTLGLLANYGQLLLISGLLYYGLGGGYESQRVAQRTLEEVGEAKADNRQAYSAEQVQRLSRHMAQARPYLNSNLRLEDLAHQVSLSSKLLSNLINREFGCNFFEYVNRYRLAEVKAALADPEQVDTSVLDLALRAGYNSKTTFNRLFKLDTGVTPSQFRKTELAVVPVREPAG</sequence>
<comment type="caution">
    <text evidence="6">The sequence shown here is derived from an EMBL/GenBank/DDBJ whole genome shotgun (WGS) entry which is preliminary data.</text>
</comment>
<dbReference type="Proteomes" id="UP000664293">
    <property type="component" value="Unassembled WGS sequence"/>
</dbReference>
<reference evidence="6 7" key="1">
    <citation type="submission" date="2020-12" db="EMBL/GenBank/DDBJ databases">
        <title>Oil enriched cultivation method for isolating marine PHA-producing bacteria.</title>
        <authorList>
            <person name="Zheng W."/>
            <person name="Yu S."/>
            <person name="Huang Y."/>
        </authorList>
    </citation>
    <scope>NUCLEOTIDE SEQUENCE [LARGE SCALE GENOMIC DNA]</scope>
    <source>
        <strain evidence="6 7">SN0-2</strain>
    </source>
</reference>
<keyword evidence="1" id="KW-0805">Transcription regulation</keyword>
<keyword evidence="3" id="KW-0804">Transcription</keyword>
<dbReference type="PANTHER" id="PTHR43280:SF29">
    <property type="entry name" value="ARAC-FAMILY TRANSCRIPTIONAL REGULATOR"/>
    <property type="match status" value="1"/>
</dbReference>
<feature type="transmembrane region" description="Helical" evidence="4">
    <location>
        <begin position="12"/>
        <end position="30"/>
    </location>
</feature>
<dbReference type="PRINTS" id="PR00032">
    <property type="entry name" value="HTHARAC"/>
</dbReference>
<dbReference type="InterPro" id="IPR009057">
    <property type="entry name" value="Homeodomain-like_sf"/>
</dbReference>
<dbReference type="PANTHER" id="PTHR43280">
    <property type="entry name" value="ARAC-FAMILY TRANSCRIPTIONAL REGULATOR"/>
    <property type="match status" value="1"/>
</dbReference>
<dbReference type="InterPro" id="IPR018060">
    <property type="entry name" value="HTH_AraC"/>
</dbReference>
<evidence type="ECO:0000256" key="1">
    <source>
        <dbReference type="ARBA" id="ARBA00023015"/>
    </source>
</evidence>
<dbReference type="RefSeq" id="WP_207001382.1">
    <property type="nucleotide sequence ID" value="NZ_JAEKJR010000002.1"/>
</dbReference>
<protein>
    <submittedName>
        <fullName evidence="6">Helix-turn-helix transcriptional regulator</fullName>
    </submittedName>
</protein>
<feature type="transmembrane region" description="Helical" evidence="4">
    <location>
        <begin position="72"/>
        <end position="93"/>
    </location>
</feature>
<dbReference type="PROSITE" id="PS00041">
    <property type="entry name" value="HTH_ARAC_FAMILY_1"/>
    <property type="match status" value="1"/>
</dbReference>
<evidence type="ECO:0000256" key="3">
    <source>
        <dbReference type="ARBA" id="ARBA00023163"/>
    </source>
</evidence>
<dbReference type="PROSITE" id="PS01124">
    <property type="entry name" value="HTH_ARAC_FAMILY_2"/>
    <property type="match status" value="1"/>
</dbReference>
<dbReference type="SUPFAM" id="SSF46689">
    <property type="entry name" value="Homeodomain-like"/>
    <property type="match status" value="1"/>
</dbReference>
<feature type="transmembrane region" description="Helical" evidence="4">
    <location>
        <begin position="154"/>
        <end position="170"/>
    </location>
</feature>
<feature type="domain" description="HTH araC/xylS-type" evidence="5">
    <location>
        <begin position="280"/>
        <end position="388"/>
    </location>
</feature>
<evidence type="ECO:0000313" key="6">
    <source>
        <dbReference type="EMBL" id="MBN8431004.1"/>
    </source>
</evidence>
<keyword evidence="2" id="KW-0238">DNA-binding</keyword>
<name>A0ABS3E6T8_9GAMM</name>
<feature type="transmembrane region" description="Helical" evidence="4">
    <location>
        <begin position="105"/>
        <end position="128"/>
    </location>
</feature>
<dbReference type="SMART" id="SM00342">
    <property type="entry name" value="HTH_ARAC"/>
    <property type="match status" value="1"/>
</dbReference>
<keyword evidence="4" id="KW-0812">Transmembrane</keyword>
<evidence type="ECO:0000256" key="4">
    <source>
        <dbReference type="SAM" id="Phobius"/>
    </source>
</evidence>
<organism evidence="6 7">
    <name type="scientific">Microbulbifer salipaludis</name>
    <dbReference type="NCBI Taxonomy" id="187980"/>
    <lineage>
        <taxon>Bacteria</taxon>
        <taxon>Pseudomonadati</taxon>
        <taxon>Pseudomonadota</taxon>
        <taxon>Gammaproteobacteria</taxon>
        <taxon>Cellvibrionales</taxon>
        <taxon>Microbulbiferaceae</taxon>
        <taxon>Microbulbifer</taxon>
    </lineage>
</organism>
<keyword evidence="4" id="KW-1133">Transmembrane helix</keyword>
<dbReference type="InterPro" id="IPR020449">
    <property type="entry name" value="Tscrpt_reg_AraC-type_HTH"/>
</dbReference>
<evidence type="ECO:0000256" key="2">
    <source>
        <dbReference type="ARBA" id="ARBA00023125"/>
    </source>
</evidence>
<dbReference type="EMBL" id="JAEKJR010000002">
    <property type="protein sequence ID" value="MBN8431004.1"/>
    <property type="molecule type" value="Genomic_DNA"/>
</dbReference>
<evidence type="ECO:0000313" key="7">
    <source>
        <dbReference type="Proteomes" id="UP000664293"/>
    </source>
</evidence>
<dbReference type="InterPro" id="IPR018062">
    <property type="entry name" value="HTH_AraC-typ_CS"/>
</dbReference>
<gene>
    <name evidence="6" type="ORF">JF535_09105</name>
</gene>
<feature type="transmembrane region" description="Helical" evidence="4">
    <location>
        <begin position="39"/>
        <end position="60"/>
    </location>
</feature>
<feature type="transmembrane region" description="Helical" evidence="4">
    <location>
        <begin position="191"/>
        <end position="213"/>
    </location>
</feature>
<accession>A0ABS3E6T8</accession>
<evidence type="ECO:0000259" key="5">
    <source>
        <dbReference type="PROSITE" id="PS01124"/>
    </source>
</evidence>
<dbReference type="Pfam" id="PF12833">
    <property type="entry name" value="HTH_18"/>
    <property type="match status" value="1"/>
</dbReference>
<keyword evidence="4" id="KW-0472">Membrane</keyword>